<accession>A0A0Q1BFE5</accession>
<organism evidence="1 2">
    <name type="scientific">Flagellimonas eckloniae</name>
    <dbReference type="NCBI Taxonomy" id="346185"/>
    <lineage>
        <taxon>Bacteria</taxon>
        <taxon>Pseudomonadati</taxon>
        <taxon>Bacteroidota</taxon>
        <taxon>Flavobacteriia</taxon>
        <taxon>Flavobacteriales</taxon>
        <taxon>Flavobacteriaceae</taxon>
        <taxon>Flagellimonas</taxon>
    </lineage>
</organism>
<name>A0A0Q1BFE5_9FLAO</name>
<keyword evidence="2" id="KW-1185">Reference proteome</keyword>
<dbReference type="STRING" id="346185.AAY42_02750"/>
<proteinExistence type="predicted"/>
<protein>
    <submittedName>
        <fullName evidence="1">Uncharacterized protein</fullName>
    </submittedName>
</protein>
<evidence type="ECO:0000313" key="2">
    <source>
        <dbReference type="Proteomes" id="UP000050827"/>
    </source>
</evidence>
<comment type="caution">
    <text evidence="1">The sequence shown here is derived from an EMBL/GenBank/DDBJ whole genome shotgun (WGS) entry which is preliminary data.</text>
</comment>
<dbReference type="AlphaFoldDB" id="A0A0Q1BFE5"/>
<dbReference type="Proteomes" id="UP000050827">
    <property type="component" value="Unassembled WGS sequence"/>
</dbReference>
<sequence>MKRSFLILCTILCWKTSIAQKVTYNPDYISTNFPGKVTKVEQTGTETILHFSMKAPIGSRFLIAARTYIENSGEDTERLYIKKSEGVNISEWFQISHSGEVRYKLYFPALGRDVKKINYGESNPKGNWFIYKLDLIKNGRGFIKNSSEPMYANGERVFFGNKHIENDDYASTGERTMLPKDLPKAFFGNWYDKHGTLILITTPDYIVSNSRVQYYQNIKRTGNINFTIKTNRGSLEVLNIEGDIMTIRQDKLSTLKRKPSNNIILGFMKGEWLHWQRVKRITITDDYFYNDDRGSMGVYDVIKSRIDHVAISHSGDIIWFVLYREGNYQLYTARKTNGKYILTPRGYPGARYTKIKN</sequence>
<gene>
    <name evidence="1" type="ORF">AAY42_02750</name>
</gene>
<evidence type="ECO:0000313" key="1">
    <source>
        <dbReference type="EMBL" id="KQC28932.1"/>
    </source>
</evidence>
<dbReference type="RefSeq" id="WP_055392477.1">
    <property type="nucleotide sequence ID" value="NZ_LCTZ01000002.1"/>
</dbReference>
<dbReference type="OrthoDB" id="1427925at2"/>
<dbReference type="EMBL" id="LCTZ01000002">
    <property type="protein sequence ID" value="KQC28932.1"/>
    <property type="molecule type" value="Genomic_DNA"/>
</dbReference>
<reference evidence="1 2" key="1">
    <citation type="submission" date="2015-04" db="EMBL/GenBank/DDBJ databases">
        <title>Complete genome of flavobacterium.</title>
        <authorList>
            <person name="Kwon Y.M."/>
            <person name="Kim S.-J."/>
        </authorList>
    </citation>
    <scope>NUCLEOTIDE SEQUENCE [LARGE SCALE GENOMIC DNA]</scope>
    <source>
        <strain evidence="1 2">DK169</strain>
    </source>
</reference>